<evidence type="ECO:0000313" key="4">
    <source>
        <dbReference type="Proteomes" id="UP000577697"/>
    </source>
</evidence>
<keyword evidence="4" id="KW-1185">Reference proteome</keyword>
<evidence type="ECO:0000313" key="3">
    <source>
        <dbReference type="Proteomes" id="UP000075755"/>
    </source>
</evidence>
<sequence>MTTHKPVLIIGGAGFVGALAARTLRKLHPKLPIAIGGRNLEKAEAVAKEIGNAEAVVIDLNRKDLGVAANKGFSAIAMFVYDDTLNALHYAQTNAVPYLSVSTGIQEIGPEIALYAHKANAPFLMGSSWLGGAASLAVVHFARQFETVDSIEITALLDEHDMGGPAAEADFTRLTMMSSTLGLESGKWHWKPSGEQGRSVTSVDGRQVPGLSYAPFDVFSLPVTTGAETVLFDFALGETASRHRGEHFSTEITIAISGKRKDGTEGRSRYEFVHPEGQAPVTALAVALAVERLVGLDGKAAPAPGLYFAEMLVEADHAIKRFKEFGASIKQAA</sequence>
<dbReference type="InterPro" id="IPR036291">
    <property type="entry name" value="NAD(P)-bd_dom_sf"/>
</dbReference>
<dbReference type="EMBL" id="JACICB010000001">
    <property type="protein sequence ID" value="MBB3704176.1"/>
    <property type="molecule type" value="Genomic_DNA"/>
</dbReference>
<reference evidence="2 4" key="2">
    <citation type="submission" date="2020-08" db="EMBL/GenBank/DDBJ databases">
        <title>Genomic Encyclopedia of Type Strains, Phase IV (KMG-IV): sequencing the most valuable type-strain genomes for metagenomic binning, comparative biology and taxonomic classification.</title>
        <authorList>
            <person name="Goeker M."/>
        </authorList>
    </citation>
    <scope>NUCLEOTIDE SEQUENCE [LARGE SCALE GENOMIC DNA]</scope>
    <source>
        <strain evidence="2 4">DSM 10368</strain>
    </source>
</reference>
<protein>
    <submittedName>
        <fullName evidence="1">Saccharopine dehydrogenase</fullName>
    </submittedName>
</protein>
<reference evidence="1 3" key="1">
    <citation type="submission" date="2016-03" db="EMBL/GenBank/DDBJ databases">
        <title>Complete genome of Aminobacter aminovorans KCTC 2477.</title>
        <authorList>
            <person name="Kim K.M."/>
        </authorList>
    </citation>
    <scope>NUCLEOTIDE SEQUENCE [LARGE SCALE GENOMIC DNA]</scope>
    <source>
        <strain evidence="1 3">KCTC 2477</strain>
    </source>
</reference>
<dbReference type="AlphaFoldDB" id="A0AAC9ARJ1"/>
<gene>
    <name evidence="1" type="ORF">AA2016_2551</name>
    <name evidence="2" type="ORF">FHS67_000470</name>
</gene>
<evidence type="ECO:0000313" key="2">
    <source>
        <dbReference type="EMBL" id="MBB3704176.1"/>
    </source>
</evidence>
<dbReference type="Proteomes" id="UP000075755">
    <property type="component" value="Chromosome"/>
</dbReference>
<dbReference type="RefSeq" id="WP_067959743.1">
    <property type="nucleotide sequence ID" value="NZ_CP015005.1"/>
</dbReference>
<dbReference type="KEGG" id="aak:AA2016_2551"/>
<dbReference type="Proteomes" id="UP000577697">
    <property type="component" value="Unassembled WGS sequence"/>
</dbReference>
<evidence type="ECO:0000313" key="1">
    <source>
        <dbReference type="EMBL" id="AMS41476.1"/>
    </source>
</evidence>
<dbReference type="SUPFAM" id="SSF51735">
    <property type="entry name" value="NAD(P)-binding Rossmann-fold domains"/>
    <property type="match status" value="1"/>
</dbReference>
<proteinExistence type="predicted"/>
<dbReference type="EMBL" id="CP015005">
    <property type="protein sequence ID" value="AMS41476.1"/>
    <property type="molecule type" value="Genomic_DNA"/>
</dbReference>
<accession>A0AAC9ARJ1</accession>
<dbReference type="Gene3D" id="3.40.50.720">
    <property type="entry name" value="NAD(P)-binding Rossmann-like Domain"/>
    <property type="match status" value="1"/>
</dbReference>
<organism evidence="1 3">
    <name type="scientific">Aminobacter aminovorans</name>
    <name type="common">Chelatobacter heintzii</name>
    <dbReference type="NCBI Taxonomy" id="83263"/>
    <lineage>
        <taxon>Bacteria</taxon>
        <taxon>Pseudomonadati</taxon>
        <taxon>Pseudomonadota</taxon>
        <taxon>Alphaproteobacteria</taxon>
        <taxon>Hyphomicrobiales</taxon>
        <taxon>Phyllobacteriaceae</taxon>
        <taxon>Aminobacter</taxon>
    </lineage>
</organism>
<name>A0AAC9ARJ1_AMIAI</name>